<dbReference type="SUPFAM" id="SSF103473">
    <property type="entry name" value="MFS general substrate transporter"/>
    <property type="match status" value="1"/>
</dbReference>
<evidence type="ECO:0000313" key="9">
    <source>
        <dbReference type="EMBL" id="ANH72581.1"/>
    </source>
</evidence>
<feature type="transmembrane region" description="Helical" evidence="7">
    <location>
        <begin position="119"/>
        <end position="144"/>
    </location>
</feature>
<reference evidence="9 10" key="1">
    <citation type="submission" date="2015-09" db="EMBL/GenBank/DDBJ databases">
        <authorList>
            <person name="Xu Y."/>
            <person name="Nagy A."/>
            <person name="Liu N.T."/>
            <person name="Nou X."/>
        </authorList>
    </citation>
    <scope>NUCLEOTIDE SEQUENCE [LARGE SCALE GENOMIC DNA]</scope>
    <source>
        <strain evidence="9 10">FC1138</strain>
    </source>
</reference>
<keyword evidence="6 7" id="KW-0472">Membrane</keyword>
<dbReference type="AlphaFoldDB" id="A0AAC9BF02"/>
<feature type="transmembrane region" description="Helical" evidence="7">
    <location>
        <begin position="333"/>
        <end position="352"/>
    </location>
</feature>
<keyword evidence="2" id="KW-0813">Transport</keyword>
<accession>A0AAC9BF02</accession>
<keyword evidence="4 7" id="KW-0812">Transmembrane</keyword>
<dbReference type="CDD" id="cd17369">
    <property type="entry name" value="MFS_ShiA_like"/>
    <property type="match status" value="1"/>
</dbReference>
<dbReference type="EMBL" id="CP012605">
    <property type="protein sequence ID" value="ANH72581.1"/>
    <property type="molecule type" value="Genomic_DNA"/>
</dbReference>
<feature type="transmembrane region" description="Helical" evidence="7">
    <location>
        <begin position="165"/>
        <end position="183"/>
    </location>
</feature>
<keyword evidence="3" id="KW-1003">Cell membrane</keyword>
<evidence type="ECO:0000256" key="6">
    <source>
        <dbReference type="ARBA" id="ARBA00023136"/>
    </source>
</evidence>
<dbReference type="GO" id="GO:0005886">
    <property type="term" value="C:plasma membrane"/>
    <property type="evidence" value="ECO:0007669"/>
    <property type="project" value="UniProtKB-SubCell"/>
</dbReference>
<sequence length="458" mass="48823">MNTEQAGRTKKQSARAFIVSLSGTSLEWYDFAIYSSASALIFGSVFFPSGDPLSGTLLAFGTYAVGYVARPLGGVLFGRLGDVIGRKNILVWTLLLIGIATVLVGLIPSYASIGIAAPVILVLLRMAQGVGVGGEWAGAVLISCEHSDPRRRGFAGSAAQMGPPLGNLMANGVLALLAALMSREAFLAWGWRLAFLMSAVLVGVGIWIRIKVEETPVFEAIKQQGKVSHSPMLDVLKHEPKRLLAATMIRMCPDVMYAMSTVFVLTYATRVHGLKASEAMLAVVIGSLFQTFMIPAFGFLSDRVRRRSIYAAGALCAVAWPFIFFPLMESMGYAGIVLAVIGGLFTNSLMYGPQAALVSEQFSPRLRYAGSSLAYTFGGVIGAAIAPWLFMYLLGTYGNWQALAAYIVLTAVVTGIGLVLCRDPDYKEDLALAGGVHGAEATHDALGAAALRQEPARY</sequence>
<dbReference type="InterPro" id="IPR036259">
    <property type="entry name" value="MFS_trans_sf"/>
</dbReference>
<feature type="transmembrane region" description="Helical" evidence="7">
    <location>
        <begin position="309"/>
        <end position="327"/>
    </location>
</feature>
<evidence type="ECO:0000259" key="8">
    <source>
        <dbReference type="PROSITE" id="PS50850"/>
    </source>
</evidence>
<evidence type="ECO:0000256" key="2">
    <source>
        <dbReference type="ARBA" id="ARBA00022448"/>
    </source>
</evidence>
<dbReference type="Proteomes" id="UP000077927">
    <property type="component" value="Chromosome 1"/>
</dbReference>
<dbReference type="GO" id="GO:0022857">
    <property type="term" value="F:transmembrane transporter activity"/>
    <property type="evidence" value="ECO:0007669"/>
    <property type="project" value="InterPro"/>
</dbReference>
<feature type="transmembrane region" description="Helical" evidence="7">
    <location>
        <begin position="189"/>
        <end position="208"/>
    </location>
</feature>
<evidence type="ECO:0000256" key="4">
    <source>
        <dbReference type="ARBA" id="ARBA00022692"/>
    </source>
</evidence>
<dbReference type="InterPro" id="IPR005828">
    <property type="entry name" value="MFS_sugar_transport-like"/>
</dbReference>
<feature type="transmembrane region" description="Helical" evidence="7">
    <location>
        <begin position="243"/>
        <end position="267"/>
    </location>
</feature>
<evidence type="ECO:0000313" key="10">
    <source>
        <dbReference type="Proteomes" id="UP000077927"/>
    </source>
</evidence>
<name>A0AAC9BF02_9RALS</name>
<keyword evidence="5 7" id="KW-1133">Transmembrane helix</keyword>
<dbReference type="Pfam" id="PF00083">
    <property type="entry name" value="Sugar_tr"/>
    <property type="match status" value="1"/>
</dbReference>
<dbReference type="Pfam" id="PF07690">
    <property type="entry name" value="MFS_1"/>
    <property type="match status" value="1"/>
</dbReference>
<feature type="transmembrane region" description="Helical" evidence="7">
    <location>
        <begin position="53"/>
        <end position="77"/>
    </location>
</feature>
<dbReference type="Gene3D" id="1.20.1250.20">
    <property type="entry name" value="MFS general substrate transporter like domains"/>
    <property type="match status" value="2"/>
</dbReference>
<dbReference type="PANTHER" id="PTHR43045:SF1">
    <property type="entry name" value="SHIKIMATE TRANSPORTER"/>
    <property type="match status" value="1"/>
</dbReference>
<dbReference type="RefSeq" id="WP_021196710.1">
    <property type="nucleotide sequence ID" value="NZ_CP012605.1"/>
</dbReference>
<organism evidence="9 10">
    <name type="scientific">Ralstonia insidiosa</name>
    <dbReference type="NCBI Taxonomy" id="190721"/>
    <lineage>
        <taxon>Bacteria</taxon>
        <taxon>Pseudomonadati</taxon>
        <taxon>Pseudomonadota</taxon>
        <taxon>Betaproteobacteria</taxon>
        <taxon>Burkholderiales</taxon>
        <taxon>Burkholderiaceae</taxon>
        <taxon>Ralstonia</taxon>
    </lineage>
</organism>
<evidence type="ECO:0000256" key="3">
    <source>
        <dbReference type="ARBA" id="ARBA00022475"/>
    </source>
</evidence>
<dbReference type="InterPro" id="IPR020846">
    <property type="entry name" value="MFS_dom"/>
</dbReference>
<dbReference type="PROSITE" id="PS50850">
    <property type="entry name" value="MFS"/>
    <property type="match status" value="1"/>
</dbReference>
<protein>
    <submittedName>
        <fullName evidence="9">Sugar (And other) transporter family protein</fullName>
    </submittedName>
</protein>
<comment type="subcellular location">
    <subcellularLocation>
        <location evidence="1">Cell membrane</location>
        <topology evidence="1">Multi-pass membrane protein</topology>
    </subcellularLocation>
</comment>
<feature type="transmembrane region" description="Helical" evidence="7">
    <location>
        <begin position="279"/>
        <end position="300"/>
    </location>
</feature>
<feature type="transmembrane region" description="Helical" evidence="7">
    <location>
        <begin position="89"/>
        <end position="113"/>
    </location>
</feature>
<evidence type="ECO:0000256" key="5">
    <source>
        <dbReference type="ARBA" id="ARBA00022989"/>
    </source>
</evidence>
<proteinExistence type="predicted"/>
<feature type="transmembrane region" description="Helical" evidence="7">
    <location>
        <begin position="400"/>
        <end position="421"/>
    </location>
</feature>
<feature type="transmembrane region" description="Helical" evidence="7">
    <location>
        <begin position="373"/>
        <end position="394"/>
    </location>
</feature>
<dbReference type="KEGG" id="rin:ACS15_0701"/>
<gene>
    <name evidence="9" type="ORF">ACS15_0701</name>
</gene>
<feature type="domain" description="Major facilitator superfamily (MFS) profile" evidence="8">
    <location>
        <begin position="16"/>
        <end position="427"/>
    </location>
</feature>
<evidence type="ECO:0000256" key="1">
    <source>
        <dbReference type="ARBA" id="ARBA00004651"/>
    </source>
</evidence>
<dbReference type="PANTHER" id="PTHR43045">
    <property type="entry name" value="SHIKIMATE TRANSPORTER"/>
    <property type="match status" value="1"/>
</dbReference>
<evidence type="ECO:0000256" key="7">
    <source>
        <dbReference type="SAM" id="Phobius"/>
    </source>
</evidence>
<dbReference type="InterPro" id="IPR011701">
    <property type="entry name" value="MFS"/>
</dbReference>